<dbReference type="EMBL" id="GBRH01203150">
    <property type="protein sequence ID" value="JAD94745.1"/>
    <property type="molecule type" value="Transcribed_RNA"/>
</dbReference>
<name>A0A0A9EA16_ARUDO</name>
<evidence type="ECO:0000313" key="1">
    <source>
        <dbReference type="EMBL" id="JAD94745.1"/>
    </source>
</evidence>
<organism evidence="1">
    <name type="scientific">Arundo donax</name>
    <name type="common">Giant reed</name>
    <name type="synonym">Donax arundinaceus</name>
    <dbReference type="NCBI Taxonomy" id="35708"/>
    <lineage>
        <taxon>Eukaryota</taxon>
        <taxon>Viridiplantae</taxon>
        <taxon>Streptophyta</taxon>
        <taxon>Embryophyta</taxon>
        <taxon>Tracheophyta</taxon>
        <taxon>Spermatophyta</taxon>
        <taxon>Magnoliopsida</taxon>
        <taxon>Liliopsida</taxon>
        <taxon>Poales</taxon>
        <taxon>Poaceae</taxon>
        <taxon>PACMAD clade</taxon>
        <taxon>Arundinoideae</taxon>
        <taxon>Arundineae</taxon>
        <taxon>Arundo</taxon>
    </lineage>
</organism>
<sequence>MTSVIIKLMWPATFSRLADVFCIVHLKLQFAWLTCWRY</sequence>
<protein>
    <submittedName>
        <fullName evidence="1">Uncharacterized protein</fullName>
    </submittedName>
</protein>
<dbReference type="AlphaFoldDB" id="A0A0A9EA16"/>
<proteinExistence type="predicted"/>
<reference evidence="1" key="1">
    <citation type="submission" date="2014-09" db="EMBL/GenBank/DDBJ databases">
        <authorList>
            <person name="Magalhaes I.L.F."/>
            <person name="Oliveira U."/>
            <person name="Santos F.R."/>
            <person name="Vidigal T.H.D.A."/>
            <person name="Brescovit A.D."/>
            <person name="Santos A.J."/>
        </authorList>
    </citation>
    <scope>NUCLEOTIDE SEQUENCE</scope>
    <source>
        <tissue evidence="1">Shoot tissue taken approximately 20 cm above the soil surface</tissue>
    </source>
</reference>
<reference evidence="1" key="2">
    <citation type="journal article" date="2015" name="Data Brief">
        <title>Shoot transcriptome of the giant reed, Arundo donax.</title>
        <authorList>
            <person name="Barrero R.A."/>
            <person name="Guerrero F.D."/>
            <person name="Moolhuijzen P."/>
            <person name="Goolsby J.A."/>
            <person name="Tidwell J."/>
            <person name="Bellgard S.E."/>
            <person name="Bellgard M.I."/>
        </authorList>
    </citation>
    <scope>NUCLEOTIDE SEQUENCE</scope>
    <source>
        <tissue evidence="1">Shoot tissue taken approximately 20 cm above the soil surface</tissue>
    </source>
</reference>
<accession>A0A0A9EA16</accession>